<keyword evidence="2" id="KW-1185">Reference proteome</keyword>
<evidence type="ECO:0000313" key="1">
    <source>
        <dbReference type="EMBL" id="VDN16240.1"/>
    </source>
</evidence>
<dbReference type="EMBL" id="UYRU01065142">
    <property type="protein sequence ID" value="VDN16240.1"/>
    <property type="molecule type" value="Genomic_DNA"/>
</dbReference>
<accession>A0A3P7LSS5</accession>
<reference evidence="1 2" key="1">
    <citation type="submission" date="2018-11" db="EMBL/GenBank/DDBJ databases">
        <authorList>
            <consortium name="Pathogen Informatics"/>
        </authorList>
    </citation>
    <scope>NUCLEOTIDE SEQUENCE [LARGE SCALE GENOMIC DNA]</scope>
</reference>
<protein>
    <submittedName>
        <fullName evidence="1">Uncharacterized protein</fullName>
    </submittedName>
</protein>
<organism evidence="1 2">
    <name type="scientific">Dibothriocephalus latus</name>
    <name type="common">Fish tapeworm</name>
    <name type="synonym">Diphyllobothrium latum</name>
    <dbReference type="NCBI Taxonomy" id="60516"/>
    <lineage>
        <taxon>Eukaryota</taxon>
        <taxon>Metazoa</taxon>
        <taxon>Spiralia</taxon>
        <taxon>Lophotrochozoa</taxon>
        <taxon>Platyhelminthes</taxon>
        <taxon>Cestoda</taxon>
        <taxon>Eucestoda</taxon>
        <taxon>Diphyllobothriidea</taxon>
        <taxon>Diphyllobothriidae</taxon>
        <taxon>Dibothriocephalus</taxon>
    </lineage>
</organism>
<dbReference type="Proteomes" id="UP000281553">
    <property type="component" value="Unassembled WGS sequence"/>
</dbReference>
<sequence length="95" mass="11139">MKAAITELDYLRLQAAEIRAAVEHIFLKLQLIKPEGKHGRKHSQHLLKHMNDIKTTDLLKECLERQDQLVTDLSDYNLKEKLEEMKTDHVSFCKL</sequence>
<name>A0A3P7LSS5_DIBLA</name>
<proteinExistence type="predicted"/>
<gene>
    <name evidence="1" type="ORF">DILT_LOCUS12071</name>
</gene>
<evidence type="ECO:0000313" key="2">
    <source>
        <dbReference type="Proteomes" id="UP000281553"/>
    </source>
</evidence>
<dbReference type="AlphaFoldDB" id="A0A3P7LSS5"/>
<dbReference type="OrthoDB" id="10255247at2759"/>